<sequence length="494" mass="55987">MDFKDTKAFSNSSTRYYPTWILILIVVLLQVYLIFTTTCSVPLSPATDREGGQLSNTAAGDPCSSGRVFVYDLPPIFNKQLLENCESLDPWTSRCDDVSNGGFGRRATELVGVVPDGLAPTWYWSEQYMLEPIIHNRILNHKCRTLEPESATAFYIPFYAGLSIGRFLWQNHTASDRDRDSEKLIKWVQDQPYWNRSNGGDHFITLGRLTWDFKRWGNNEWGSSFALMPGMKNVARLIVEREPSDPLDIGVPFPTGFHPRSDADVLNWQSYVRERNRTNLFCFAGGTRRGIKNDFRALLLSYCIKESAGRCRAVKCTANRCASGDSAVLETFLDSDFCLQPKGDSYSRKSVFDCMLAGSIPVIFWERTAYGQYEWFLPEEAGSYSVFIDQREVRNGSASIRGVLEKISRERVRKMREKVIETIPKLVYASAPEGLETINDAFDIALHGIFQRLNELRLKNKEEEEEEAGRGDFAEEEAEGEFAAAAAALARSNF</sequence>
<evidence type="ECO:0000313" key="9">
    <source>
        <dbReference type="RefSeq" id="XP_022922552.1"/>
    </source>
</evidence>
<evidence type="ECO:0000256" key="6">
    <source>
        <dbReference type="SAM" id="Phobius"/>
    </source>
</evidence>
<dbReference type="PANTHER" id="PTHR11062:SF214">
    <property type="entry name" value="XYLOGLUCAN GALACTOSYLTRANSFERASE XLT2"/>
    <property type="match status" value="1"/>
</dbReference>
<name>A0A6J1E3L3_CUCMO</name>
<dbReference type="Pfam" id="PF03016">
    <property type="entry name" value="Exostosin_GT47"/>
    <property type="match status" value="1"/>
</dbReference>
<proteinExistence type="inferred from homology"/>
<evidence type="ECO:0000256" key="1">
    <source>
        <dbReference type="ARBA" id="ARBA00004323"/>
    </source>
</evidence>
<dbReference type="GO" id="GO:0009969">
    <property type="term" value="P:xyloglucan biosynthetic process"/>
    <property type="evidence" value="ECO:0007669"/>
    <property type="project" value="TreeGrafter"/>
</dbReference>
<keyword evidence="6" id="KW-0472">Membrane</keyword>
<dbReference type="GO" id="GO:0008378">
    <property type="term" value="F:galactosyltransferase activity"/>
    <property type="evidence" value="ECO:0007669"/>
    <property type="project" value="TreeGrafter"/>
</dbReference>
<dbReference type="GeneID" id="111430521"/>
<evidence type="ECO:0000256" key="3">
    <source>
        <dbReference type="ARBA" id="ARBA00022676"/>
    </source>
</evidence>
<gene>
    <name evidence="9" type="primary">LOC111430521</name>
</gene>
<dbReference type="InterPro" id="IPR040911">
    <property type="entry name" value="Exostosin_GT47"/>
</dbReference>
<dbReference type="Proteomes" id="UP000504609">
    <property type="component" value="Unplaced"/>
</dbReference>
<protein>
    <submittedName>
        <fullName evidence="9">Xyloglucan galactosyltransferase XLT2-like</fullName>
    </submittedName>
</protein>
<keyword evidence="5" id="KW-0333">Golgi apparatus</keyword>
<dbReference type="RefSeq" id="XP_022922552.1">
    <property type="nucleotide sequence ID" value="XM_023066784.1"/>
</dbReference>
<dbReference type="KEGG" id="cmos:111430521"/>
<dbReference type="AlphaFoldDB" id="A0A6J1E3L3"/>
<evidence type="ECO:0000313" key="8">
    <source>
        <dbReference type="Proteomes" id="UP000504609"/>
    </source>
</evidence>
<keyword evidence="6" id="KW-1133">Transmembrane helix</keyword>
<keyword evidence="4" id="KW-0735">Signal-anchor</keyword>
<comment type="subcellular location">
    <subcellularLocation>
        <location evidence="1">Golgi apparatus membrane</location>
        <topology evidence="1">Single-pass type II membrane protein</topology>
    </subcellularLocation>
</comment>
<organism evidence="8 9">
    <name type="scientific">Cucurbita moschata</name>
    <name type="common">Winter crookneck squash</name>
    <name type="synonym">Cucurbita pepo var. moschata</name>
    <dbReference type="NCBI Taxonomy" id="3662"/>
    <lineage>
        <taxon>Eukaryota</taxon>
        <taxon>Viridiplantae</taxon>
        <taxon>Streptophyta</taxon>
        <taxon>Embryophyta</taxon>
        <taxon>Tracheophyta</taxon>
        <taxon>Spermatophyta</taxon>
        <taxon>Magnoliopsida</taxon>
        <taxon>eudicotyledons</taxon>
        <taxon>Gunneridae</taxon>
        <taxon>Pentapetalae</taxon>
        <taxon>rosids</taxon>
        <taxon>fabids</taxon>
        <taxon>Cucurbitales</taxon>
        <taxon>Cucurbitaceae</taxon>
        <taxon>Cucurbiteae</taxon>
        <taxon>Cucurbita</taxon>
    </lineage>
</organism>
<reference evidence="9" key="1">
    <citation type="submission" date="2025-08" db="UniProtKB">
        <authorList>
            <consortium name="RefSeq"/>
        </authorList>
    </citation>
    <scope>IDENTIFICATION</scope>
    <source>
        <tissue evidence="9">Young leaves</tissue>
    </source>
</reference>
<keyword evidence="6" id="KW-0812">Transmembrane</keyword>
<evidence type="ECO:0000259" key="7">
    <source>
        <dbReference type="Pfam" id="PF03016"/>
    </source>
</evidence>
<comment type="similarity">
    <text evidence="2">Belongs to the glycosyltransferase 47 family.</text>
</comment>
<dbReference type="PANTHER" id="PTHR11062">
    <property type="entry name" value="EXOSTOSIN HEPARAN SULFATE GLYCOSYLTRANSFERASE -RELATED"/>
    <property type="match status" value="1"/>
</dbReference>
<dbReference type="GO" id="GO:0000139">
    <property type="term" value="C:Golgi membrane"/>
    <property type="evidence" value="ECO:0007669"/>
    <property type="project" value="UniProtKB-SubCell"/>
</dbReference>
<evidence type="ECO:0000256" key="2">
    <source>
        <dbReference type="ARBA" id="ARBA00010271"/>
    </source>
</evidence>
<feature type="transmembrane region" description="Helical" evidence="6">
    <location>
        <begin position="16"/>
        <end position="35"/>
    </location>
</feature>
<evidence type="ECO:0000256" key="4">
    <source>
        <dbReference type="ARBA" id="ARBA00022968"/>
    </source>
</evidence>
<keyword evidence="3" id="KW-0808">Transferase</keyword>
<accession>A0A6J1E3L3</accession>
<evidence type="ECO:0000256" key="5">
    <source>
        <dbReference type="ARBA" id="ARBA00023034"/>
    </source>
</evidence>
<keyword evidence="3" id="KW-0328">Glycosyltransferase</keyword>
<keyword evidence="8" id="KW-1185">Reference proteome</keyword>
<dbReference type="InterPro" id="IPR004263">
    <property type="entry name" value="Exostosin"/>
</dbReference>
<feature type="domain" description="Exostosin GT47" evidence="7">
    <location>
        <begin position="63"/>
        <end position="395"/>
    </location>
</feature>